<dbReference type="EMBL" id="VSRR010000225">
    <property type="protein sequence ID" value="MPC12607.1"/>
    <property type="molecule type" value="Genomic_DNA"/>
</dbReference>
<keyword evidence="2" id="KW-1185">Reference proteome</keyword>
<protein>
    <submittedName>
        <fullName evidence="1">Uncharacterized protein</fullName>
    </submittedName>
</protein>
<name>A0A5B7CS70_PORTR</name>
<comment type="caution">
    <text evidence="1">The sequence shown here is derived from an EMBL/GenBank/DDBJ whole genome shotgun (WGS) entry which is preliminary data.</text>
</comment>
<reference evidence="1 2" key="1">
    <citation type="submission" date="2019-05" db="EMBL/GenBank/DDBJ databases">
        <title>Another draft genome of Portunus trituberculatus and its Hox gene families provides insights of decapod evolution.</title>
        <authorList>
            <person name="Jeong J.-H."/>
            <person name="Song I."/>
            <person name="Kim S."/>
            <person name="Choi T."/>
            <person name="Kim D."/>
            <person name="Ryu S."/>
            <person name="Kim W."/>
        </authorList>
    </citation>
    <scope>NUCLEOTIDE SEQUENCE [LARGE SCALE GENOMIC DNA]</scope>
    <source>
        <tissue evidence="1">Muscle</tissue>
    </source>
</reference>
<evidence type="ECO:0000313" key="2">
    <source>
        <dbReference type="Proteomes" id="UP000324222"/>
    </source>
</evidence>
<proteinExistence type="predicted"/>
<dbReference type="Proteomes" id="UP000324222">
    <property type="component" value="Unassembled WGS sequence"/>
</dbReference>
<evidence type="ECO:0000313" key="1">
    <source>
        <dbReference type="EMBL" id="MPC12607.1"/>
    </source>
</evidence>
<organism evidence="1 2">
    <name type="scientific">Portunus trituberculatus</name>
    <name type="common">Swimming crab</name>
    <name type="synonym">Neptunus trituberculatus</name>
    <dbReference type="NCBI Taxonomy" id="210409"/>
    <lineage>
        <taxon>Eukaryota</taxon>
        <taxon>Metazoa</taxon>
        <taxon>Ecdysozoa</taxon>
        <taxon>Arthropoda</taxon>
        <taxon>Crustacea</taxon>
        <taxon>Multicrustacea</taxon>
        <taxon>Malacostraca</taxon>
        <taxon>Eumalacostraca</taxon>
        <taxon>Eucarida</taxon>
        <taxon>Decapoda</taxon>
        <taxon>Pleocyemata</taxon>
        <taxon>Brachyura</taxon>
        <taxon>Eubrachyura</taxon>
        <taxon>Portunoidea</taxon>
        <taxon>Portunidae</taxon>
        <taxon>Portuninae</taxon>
        <taxon>Portunus</taxon>
    </lineage>
</organism>
<dbReference type="AlphaFoldDB" id="A0A5B7CS70"/>
<accession>A0A5B7CS70</accession>
<sequence>MNLFPARSCRQAREEAGLIASQPKDKQEQCRPIEITRLQLITKRFYSINTMFSHEATTQHQALLSAPFQLTQPAHGNDSSP</sequence>
<gene>
    <name evidence="1" type="ORF">E2C01_005309</name>
</gene>